<dbReference type="SUPFAM" id="SSF46689">
    <property type="entry name" value="Homeodomain-like"/>
    <property type="match status" value="1"/>
</dbReference>
<evidence type="ECO:0000313" key="5">
    <source>
        <dbReference type="Proteomes" id="UP000030361"/>
    </source>
</evidence>
<sequence>MAYDNKIKQTNKIIVDSFLELLSTKTFEEISVSDISKLAGINRGTFYRHYIDKYDLLEKVEEEFFEVMGKIPRGMMDPKIPTEVIKGNLKDYLRSLFVIVRENSRLLEKLLSDNGDQRFKSRLKEQLSYRIKNSLVLEEKQRPLDLDLAIEFISSADVAVFEYIVDHPEKTQEDIFDTFFYLLINGPMNTLINVGK</sequence>
<dbReference type="GO" id="GO:0003677">
    <property type="term" value="F:DNA binding"/>
    <property type="evidence" value="ECO:0007669"/>
    <property type="project" value="UniProtKB-UniRule"/>
</dbReference>
<dbReference type="InterPro" id="IPR001647">
    <property type="entry name" value="HTH_TetR"/>
</dbReference>
<reference evidence="4 5" key="1">
    <citation type="journal article" date="2015" name="Genome Announc.">
        <title>Genome Sequence of Lactobacillus curieae CCTCC M 2011381T, a Novel Producer of Gamma-aminobutyric Acid.</title>
        <authorList>
            <person name="Wang Y."/>
            <person name="Wang Y."/>
            <person name="Lang C."/>
            <person name="Wei D."/>
            <person name="Xu P."/>
            <person name="Xie J."/>
        </authorList>
    </citation>
    <scope>NUCLEOTIDE SEQUENCE [LARGE SCALE GENOMIC DNA]</scope>
    <source>
        <strain evidence="4 5">CCTCC M 2011381</strain>
    </source>
</reference>
<keyword evidence="5" id="KW-1185">Reference proteome</keyword>
<dbReference type="AlphaFoldDB" id="A0A1S6QIQ1"/>
<evidence type="ECO:0000256" key="2">
    <source>
        <dbReference type="PROSITE-ProRule" id="PRU00335"/>
    </source>
</evidence>
<name>A0A1S6QIQ1_9LACO</name>
<dbReference type="PANTHER" id="PTHR43479">
    <property type="entry name" value="ACREF/ENVCD OPERON REPRESSOR-RELATED"/>
    <property type="match status" value="1"/>
</dbReference>
<evidence type="ECO:0000256" key="1">
    <source>
        <dbReference type="ARBA" id="ARBA00023125"/>
    </source>
</evidence>
<dbReference type="InterPro" id="IPR039532">
    <property type="entry name" value="TetR_C_Firmicutes"/>
</dbReference>
<dbReference type="InterPro" id="IPR050624">
    <property type="entry name" value="HTH-type_Tx_Regulator"/>
</dbReference>
<dbReference type="PRINTS" id="PR00455">
    <property type="entry name" value="HTHTETR"/>
</dbReference>
<gene>
    <name evidence="4" type="ORF">PL11_005835</name>
</gene>
<dbReference type="eggNOG" id="COG1309">
    <property type="taxonomic scope" value="Bacteria"/>
</dbReference>
<dbReference type="Gene3D" id="1.10.357.10">
    <property type="entry name" value="Tetracycline Repressor, domain 2"/>
    <property type="match status" value="1"/>
</dbReference>
<dbReference type="KEGG" id="lcu:PL11_005835"/>
<evidence type="ECO:0000259" key="3">
    <source>
        <dbReference type="PROSITE" id="PS50977"/>
    </source>
</evidence>
<protein>
    <submittedName>
        <fullName evidence="4">TetR family transcriptional regulator</fullName>
    </submittedName>
</protein>
<dbReference type="Proteomes" id="UP000030361">
    <property type="component" value="Chromosome"/>
</dbReference>
<dbReference type="PANTHER" id="PTHR43479:SF7">
    <property type="entry name" value="TETR-FAMILY TRANSCRIPTIONAL REGULATOR"/>
    <property type="match status" value="1"/>
</dbReference>
<dbReference type="InterPro" id="IPR009057">
    <property type="entry name" value="Homeodomain-like_sf"/>
</dbReference>
<evidence type="ECO:0000313" key="4">
    <source>
        <dbReference type="EMBL" id="AQW21486.1"/>
    </source>
</evidence>
<dbReference type="PROSITE" id="PS50977">
    <property type="entry name" value="HTH_TETR_2"/>
    <property type="match status" value="1"/>
</dbReference>
<feature type="DNA-binding region" description="H-T-H motif" evidence="2">
    <location>
        <begin position="31"/>
        <end position="50"/>
    </location>
</feature>
<dbReference type="RefSeq" id="WP_035167957.1">
    <property type="nucleotide sequence ID" value="NZ_CP018906.1"/>
</dbReference>
<feature type="domain" description="HTH tetR-type" evidence="3">
    <location>
        <begin position="8"/>
        <end position="68"/>
    </location>
</feature>
<proteinExistence type="predicted"/>
<dbReference type="Pfam" id="PF14278">
    <property type="entry name" value="TetR_C_8"/>
    <property type="match status" value="1"/>
</dbReference>
<dbReference type="EMBL" id="CP018906">
    <property type="protein sequence ID" value="AQW21486.1"/>
    <property type="molecule type" value="Genomic_DNA"/>
</dbReference>
<accession>A0A1S6QIQ1</accession>
<keyword evidence="1 2" id="KW-0238">DNA-binding</keyword>
<organism evidence="4 5">
    <name type="scientific">Lentilactobacillus curieae</name>
    <dbReference type="NCBI Taxonomy" id="1138822"/>
    <lineage>
        <taxon>Bacteria</taxon>
        <taxon>Bacillati</taxon>
        <taxon>Bacillota</taxon>
        <taxon>Bacilli</taxon>
        <taxon>Lactobacillales</taxon>
        <taxon>Lactobacillaceae</taxon>
        <taxon>Lentilactobacillus</taxon>
    </lineage>
</organism>
<dbReference type="Pfam" id="PF00440">
    <property type="entry name" value="TetR_N"/>
    <property type="match status" value="1"/>
</dbReference>
<dbReference type="OrthoDB" id="9810250at2"/>